<dbReference type="InterPro" id="IPR001370">
    <property type="entry name" value="BIR_rpt"/>
</dbReference>
<evidence type="ECO:0000313" key="8">
    <source>
        <dbReference type="Proteomes" id="UP000215902"/>
    </source>
</evidence>
<comment type="similarity">
    <text evidence="1">Belongs to the IAP family.</text>
</comment>
<evidence type="ECO:0000256" key="1">
    <source>
        <dbReference type="ARBA" id="ARBA00006672"/>
    </source>
</evidence>
<dbReference type="EMBL" id="NIVC01001187">
    <property type="protein sequence ID" value="PAA71046.1"/>
    <property type="molecule type" value="Genomic_DNA"/>
</dbReference>
<reference evidence="7 8" key="1">
    <citation type="submission" date="2017-06" db="EMBL/GenBank/DDBJ databases">
        <title>A platform for efficient transgenesis in Macrostomum lignano, a flatworm model organism for stem cell research.</title>
        <authorList>
            <person name="Berezikov E."/>
        </authorList>
    </citation>
    <scope>NUCLEOTIDE SEQUENCE [LARGE SCALE GENOMIC DNA]</scope>
    <source>
        <strain evidence="7">DV1</strain>
        <tissue evidence="7">Whole organism</tissue>
    </source>
</reference>
<feature type="domain" description="RING-type" evidence="6">
    <location>
        <begin position="386"/>
        <end position="420"/>
    </location>
</feature>
<keyword evidence="3" id="KW-0862">Zinc</keyword>
<evidence type="ECO:0000259" key="6">
    <source>
        <dbReference type="PROSITE" id="PS50089"/>
    </source>
</evidence>
<evidence type="ECO:0000256" key="3">
    <source>
        <dbReference type="ARBA" id="ARBA00022833"/>
    </source>
</evidence>
<dbReference type="STRING" id="282301.A0A267FBB9"/>
<dbReference type="Gene3D" id="3.30.40.10">
    <property type="entry name" value="Zinc/RING finger domain, C3HC4 (zinc finger)"/>
    <property type="match status" value="1"/>
</dbReference>
<dbReference type="Pfam" id="PF13920">
    <property type="entry name" value="zf-C3HC4_3"/>
    <property type="match status" value="1"/>
</dbReference>
<keyword evidence="2 4" id="KW-0479">Metal-binding</keyword>
<dbReference type="Proteomes" id="UP000215902">
    <property type="component" value="Unassembled WGS sequence"/>
</dbReference>
<evidence type="ECO:0000256" key="5">
    <source>
        <dbReference type="SAM" id="MobiDB-lite"/>
    </source>
</evidence>
<dbReference type="OrthoDB" id="5855668at2759"/>
<dbReference type="AlphaFoldDB" id="A0A267FBB9"/>
<evidence type="ECO:0000256" key="2">
    <source>
        <dbReference type="ARBA" id="ARBA00022771"/>
    </source>
</evidence>
<dbReference type="PROSITE" id="PS50143">
    <property type="entry name" value="BIR_REPEAT_2"/>
    <property type="match status" value="1"/>
</dbReference>
<keyword evidence="8" id="KW-1185">Reference proteome</keyword>
<protein>
    <recommendedName>
        <fullName evidence="6">RING-type domain-containing protein</fullName>
    </recommendedName>
</protein>
<comment type="caution">
    <text evidence="7">The sequence shown here is derived from an EMBL/GenBank/DDBJ whole genome shotgun (WGS) entry which is preliminary data.</text>
</comment>
<dbReference type="InterPro" id="IPR001841">
    <property type="entry name" value="Znf_RING"/>
</dbReference>
<keyword evidence="2 4" id="KW-0863">Zinc-finger</keyword>
<feature type="compositionally biased region" description="Low complexity" evidence="5">
    <location>
        <begin position="338"/>
        <end position="356"/>
    </location>
</feature>
<gene>
    <name evidence="7" type="ORF">BOX15_Mlig030874g1</name>
</gene>
<dbReference type="SUPFAM" id="SSF57924">
    <property type="entry name" value="Inhibitor of apoptosis (IAP) repeat"/>
    <property type="match status" value="1"/>
</dbReference>
<feature type="region of interest" description="Disordered" evidence="5">
    <location>
        <begin position="237"/>
        <end position="363"/>
    </location>
</feature>
<sequence>QAAFAAPTASPDMPAFSKVTEDKIHSARSPYRLGSLLFCVTAARFPAFAEYATRLRSLSRSAAPFLADEATRCRWADAGLFLPADEAATGAVRCFHCGCRLPVRPDGPTDEPLRLHEQPGGEQCELLTLLKVAHGMLSERHDRVVATSAKLRRALAKLSSDLLERRSMLGLVESFGFARSSVLYCACRHFMTRGGQLACRPGDLIEMIREFEELQPDWGHVIDVEAVLSDCATLNESGASGERRQRPALEQQRPALEQQRPALEQQRPALEQQRPALEQQRPALEQQRPALEQQRPALEQQRPALEQQRPALEQQRPALEQQRPALEQQRPALEQQKSEALQSRAQAARSSKPQSAHAAEKSGHLGFHSQISVEEDAEVAAQSDKCLLCRERTRDHVTLPCAHFLLCRGCLSSSSACPQCGSRILGAVRAYIT</sequence>
<dbReference type="Gene3D" id="1.10.1170.10">
    <property type="entry name" value="Inhibitor Of Apoptosis Protein (2mihbC-IAP-1), Chain A"/>
    <property type="match status" value="1"/>
</dbReference>
<organism evidence="7 8">
    <name type="scientific">Macrostomum lignano</name>
    <dbReference type="NCBI Taxonomy" id="282301"/>
    <lineage>
        <taxon>Eukaryota</taxon>
        <taxon>Metazoa</taxon>
        <taxon>Spiralia</taxon>
        <taxon>Lophotrochozoa</taxon>
        <taxon>Platyhelminthes</taxon>
        <taxon>Rhabditophora</taxon>
        <taxon>Macrostomorpha</taxon>
        <taxon>Macrostomida</taxon>
        <taxon>Macrostomidae</taxon>
        <taxon>Macrostomum</taxon>
    </lineage>
</organism>
<name>A0A267FBB9_9PLAT</name>
<dbReference type="GO" id="GO:0008270">
    <property type="term" value="F:zinc ion binding"/>
    <property type="evidence" value="ECO:0007669"/>
    <property type="project" value="UniProtKB-KW"/>
</dbReference>
<accession>A0A267FBB9</accession>
<dbReference type="PROSITE" id="PS50089">
    <property type="entry name" value="ZF_RING_2"/>
    <property type="match status" value="1"/>
</dbReference>
<evidence type="ECO:0000256" key="4">
    <source>
        <dbReference type="PROSITE-ProRule" id="PRU00175"/>
    </source>
</evidence>
<dbReference type="InterPro" id="IPR013083">
    <property type="entry name" value="Znf_RING/FYVE/PHD"/>
</dbReference>
<proteinExistence type="inferred from homology"/>
<feature type="non-terminal residue" evidence="7">
    <location>
        <position position="1"/>
    </location>
</feature>
<evidence type="ECO:0000313" key="7">
    <source>
        <dbReference type="EMBL" id="PAA71046.1"/>
    </source>
</evidence>